<evidence type="ECO:0000256" key="5">
    <source>
        <dbReference type="ARBA" id="ARBA00022777"/>
    </source>
</evidence>
<sequence length="262" mass="26539">MMPRILAIGGSDSSGGAGIEADIKTITMLGGHAMTAITAITAQDSQGIMAIAPTAPDLVARAIRLVAADIGLDAVKIGMIGTPDMLAAIVDALRAVAGSVPIVLDPVLASTSGTTLLDPAALGRLRDTLMPLITLVTPNRPEAAILTGLNVDTVPDIRAAGEALCRMGAGAALIKGGHFEGTHSIDHLVTPDRMIEFRMPRLATRHTHGTGCTLASAIAIGLARGLSPDDAIGQARTFLHAALLAAPGFGQGRGPLGHAAAR</sequence>
<dbReference type="EC" id="2.7.1.49" evidence="2"/>
<dbReference type="InterPro" id="IPR029056">
    <property type="entry name" value="Ribokinase-like"/>
</dbReference>
<dbReference type="GO" id="GO:0009228">
    <property type="term" value="P:thiamine biosynthetic process"/>
    <property type="evidence" value="ECO:0007669"/>
    <property type="project" value="InterPro"/>
</dbReference>
<dbReference type="GO" id="GO:0008902">
    <property type="term" value="F:hydroxymethylpyrimidine kinase activity"/>
    <property type="evidence" value="ECO:0007669"/>
    <property type="project" value="UniProtKB-EC"/>
</dbReference>
<dbReference type="PANTHER" id="PTHR20858:SF17">
    <property type="entry name" value="HYDROXYMETHYLPYRIMIDINE_PHOSPHOMETHYLPYRIMIDINE KINASE THI20-RELATED"/>
    <property type="match status" value="1"/>
</dbReference>
<proteinExistence type="predicted"/>
<dbReference type="GO" id="GO:0008972">
    <property type="term" value="F:phosphomethylpyrimidine kinase activity"/>
    <property type="evidence" value="ECO:0007669"/>
    <property type="project" value="InterPro"/>
</dbReference>
<dbReference type="NCBIfam" id="TIGR00097">
    <property type="entry name" value="HMP-P_kinase"/>
    <property type="match status" value="1"/>
</dbReference>
<keyword evidence="3 8" id="KW-0808">Transferase</keyword>
<feature type="domain" description="Pyridoxamine kinase/Phosphomethylpyrimidine kinase" evidence="7">
    <location>
        <begin position="12"/>
        <end position="256"/>
    </location>
</feature>
<organism evidence="8 9">
    <name type="scientific">Acidiphilium acidophilum</name>
    <name type="common">Thiobacillus acidophilus</name>
    <dbReference type="NCBI Taxonomy" id="76588"/>
    <lineage>
        <taxon>Bacteria</taxon>
        <taxon>Pseudomonadati</taxon>
        <taxon>Pseudomonadota</taxon>
        <taxon>Alphaproteobacteria</taxon>
        <taxon>Acetobacterales</taxon>
        <taxon>Acidocellaceae</taxon>
        <taxon>Acidiphilium</taxon>
    </lineage>
</organism>
<keyword evidence="4" id="KW-0547">Nucleotide-binding</keyword>
<dbReference type="CDD" id="cd01169">
    <property type="entry name" value="HMPP_kinase"/>
    <property type="match status" value="1"/>
</dbReference>
<keyword evidence="9" id="KW-1185">Reference proteome</keyword>
<dbReference type="RefSeq" id="WP_319614114.1">
    <property type="nucleotide sequence ID" value="NZ_JAWXYB010000018.1"/>
</dbReference>
<comment type="caution">
    <text evidence="8">The sequence shown here is derived from an EMBL/GenBank/DDBJ whole genome shotgun (WGS) entry which is preliminary data.</text>
</comment>
<evidence type="ECO:0000256" key="2">
    <source>
        <dbReference type="ARBA" id="ARBA00012135"/>
    </source>
</evidence>
<evidence type="ECO:0000313" key="9">
    <source>
        <dbReference type="Proteomes" id="UP001279553"/>
    </source>
</evidence>
<dbReference type="FunFam" id="3.40.1190.20:FF:000003">
    <property type="entry name" value="Phosphomethylpyrimidine kinase ThiD"/>
    <property type="match status" value="1"/>
</dbReference>
<dbReference type="EMBL" id="JAWXYB010000018">
    <property type="protein sequence ID" value="MDX5931188.1"/>
    <property type="molecule type" value="Genomic_DNA"/>
</dbReference>
<evidence type="ECO:0000256" key="3">
    <source>
        <dbReference type="ARBA" id="ARBA00022679"/>
    </source>
</evidence>
<evidence type="ECO:0000256" key="6">
    <source>
        <dbReference type="ARBA" id="ARBA00022840"/>
    </source>
</evidence>
<evidence type="ECO:0000259" key="7">
    <source>
        <dbReference type="Pfam" id="PF08543"/>
    </source>
</evidence>
<keyword evidence="5 8" id="KW-0418">Kinase</keyword>
<dbReference type="InterPro" id="IPR004399">
    <property type="entry name" value="HMP/HMP-P_kinase_dom"/>
</dbReference>
<dbReference type="Pfam" id="PF08543">
    <property type="entry name" value="Phos_pyr_kin"/>
    <property type="match status" value="1"/>
</dbReference>
<accession>A0AAW9DS64</accession>
<dbReference type="AlphaFoldDB" id="A0AAW9DS64"/>
<dbReference type="GO" id="GO:0005829">
    <property type="term" value="C:cytosol"/>
    <property type="evidence" value="ECO:0007669"/>
    <property type="project" value="TreeGrafter"/>
</dbReference>
<evidence type="ECO:0000256" key="1">
    <source>
        <dbReference type="ARBA" id="ARBA00004948"/>
    </source>
</evidence>
<evidence type="ECO:0000256" key="4">
    <source>
        <dbReference type="ARBA" id="ARBA00022741"/>
    </source>
</evidence>
<comment type="pathway">
    <text evidence="1">Cofactor biosynthesis; thiamine diphosphate biosynthesis.</text>
</comment>
<gene>
    <name evidence="8" type="primary">thiD</name>
    <name evidence="8" type="ORF">SIL87_10465</name>
</gene>
<evidence type="ECO:0000313" key="8">
    <source>
        <dbReference type="EMBL" id="MDX5931188.1"/>
    </source>
</evidence>
<protein>
    <recommendedName>
        <fullName evidence="2">hydroxymethylpyrimidine kinase</fullName>
        <ecNumber evidence="2">2.7.1.49</ecNumber>
    </recommendedName>
</protein>
<dbReference type="Gene3D" id="3.40.1190.20">
    <property type="match status" value="1"/>
</dbReference>
<keyword evidence="6" id="KW-0067">ATP-binding</keyword>
<dbReference type="PANTHER" id="PTHR20858">
    <property type="entry name" value="PHOSPHOMETHYLPYRIMIDINE KINASE"/>
    <property type="match status" value="1"/>
</dbReference>
<name>A0AAW9DS64_ACIAO</name>
<reference evidence="8 9" key="1">
    <citation type="submission" date="2023-11" db="EMBL/GenBank/DDBJ databases">
        <title>MicrobeMod: A computational toolkit for identifying prokaryotic methylation and restriction-modification with nanopore sequencing.</title>
        <authorList>
            <person name="Crits-Christoph A."/>
            <person name="Kang S.C."/>
            <person name="Lee H."/>
            <person name="Ostrov N."/>
        </authorList>
    </citation>
    <scope>NUCLEOTIDE SEQUENCE [LARGE SCALE GENOMIC DNA]</scope>
    <source>
        <strain evidence="8 9">DSMZ 700</strain>
    </source>
</reference>
<dbReference type="GO" id="GO:0005524">
    <property type="term" value="F:ATP binding"/>
    <property type="evidence" value="ECO:0007669"/>
    <property type="project" value="UniProtKB-KW"/>
</dbReference>
<dbReference type="Proteomes" id="UP001279553">
    <property type="component" value="Unassembled WGS sequence"/>
</dbReference>
<dbReference type="InterPro" id="IPR013749">
    <property type="entry name" value="PM/HMP-P_kinase-1"/>
</dbReference>
<dbReference type="SUPFAM" id="SSF53613">
    <property type="entry name" value="Ribokinase-like"/>
    <property type="match status" value="1"/>
</dbReference>